<protein>
    <submittedName>
        <fullName evidence="1">Uncharacterized protein</fullName>
    </submittedName>
</protein>
<reference evidence="1 2" key="1">
    <citation type="submission" date="2016-07" db="EMBL/GenBank/DDBJ databases">
        <title>Pervasive Adenine N6-methylation of Active Genes in Fungi.</title>
        <authorList>
            <consortium name="DOE Joint Genome Institute"/>
            <person name="Mondo S.J."/>
            <person name="Dannebaum R.O."/>
            <person name="Kuo R.C."/>
            <person name="Labutti K."/>
            <person name="Haridas S."/>
            <person name="Kuo A."/>
            <person name="Salamov A."/>
            <person name="Ahrendt S.R."/>
            <person name="Lipzen A."/>
            <person name="Sullivan W."/>
            <person name="Andreopoulos W.B."/>
            <person name="Clum A."/>
            <person name="Lindquist E."/>
            <person name="Daum C."/>
            <person name="Ramamoorthy G.K."/>
            <person name="Gryganskyi A."/>
            <person name="Culley D."/>
            <person name="Magnuson J.K."/>
            <person name="James T.Y."/>
            <person name="O'Malley M.A."/>
            <person name="Stajich J.E."/>
            <person name="Spatafora J.W."/>
            <person name="Visel A."/>
            <person name="Grigoriev I.V."/>
        </authorList>
    </citation>
    <scope>NUCLEOTIDE SEQUENCE [LARGE SCALE GENOMIC DNA]</scope>
    <source>
        <strain evidence="1 2">NRRL 2496</strain>
    </source>
</reference>
<dbReference type="Proteomes" id="UP000242180">
    <property type="component" value="Unassembled WGS sequence"/>
</dbReference>
<evidence type="ECO:0000313" key="2">
    <source>
        <dbReference type="Proteomes" id="UP000242180"/>
    </source>
</evidence>
<keyword evidence="2" id="KW-1185">Reference proteome</keyword>
<dbReference type="EMBL" id="MCGN01000007">
    <property type="protein sequence ID" value="ORY95034.1"/>
    <property type="molecule type" value="Genomic_DNA"/>
</dbReference>
<comment type="caution">
    <text evidence="1">The sequence shown here is derived from an EMBL/GenBank/DDBJ whole genome shotgun (WGS) entry which is preliminary data.</text>
</comment>
<gene>
    <name evidence="1" type="ORF">BCR43DRAFT_341501</name>
</gene>
<dbReference type="AlphaFoldDB" id="A0A1X2H933"/>
<proteinExistence type="predicted"/>
<sequence length="228" mass="25597">MDYLRIKEANYPLYPAARNTGVLVCSASKIVSARRSLLKAWRKSTVRGSDKHIVVATQDERNDKQGRRRLPYLETTSVLFMTAASKSLRTAASFDCKLIALHLGPKLTKTSDDAMGCFIKQMSLTWPEICNFGLHSWLLRSAVLCSCMIRVQYYMHRRCCSRGQRIIIHGPASPCFWHPVAYCEQDSRGKGGAIILGSHTTQNVHGDPGPRILLRIGFTSYDFLSRAS</sequence>
<name>A0A1X2H933_SYNRA</name>
<dbReference type="InParanoid" id="A0A1X2H933"/>
<organism evidence="1 2">
    <name type="scientific">Syncephalastrum racemosum</name>
    <name type="common">Filamentous fungus</name>
    <dbReference type="NCBI Taxonomy" id="13706"/>
    <lineage>
        <taxon>Eukaryota</taxon>
        <taxon>Fungi</taxon>
        <taxon>Fungi incertae sedis</taxon>
        <taxon>Mucoromycota</taxon>
        <taxon>Mucoromycotina</taxon>
        <taxon>Mucoromycetes</taxon>
        <taxon>Mucorales</taxon>
        <taxon>Syncephalastraceae</taxon>
        <taxon>Syncephalastrum</taxon>
    </lineage>
</organism>
<evidence type="ECO:0000313" key="1">
    <source>
        <dbReference type="EMBL" id="ORY95034.1"/>
    </source>
</evidence>
<accession>A0A1X2H933</accession>